<dbReference type="NCBIfam" id="TIGR02123">
    <property type="entry name" value="TRAP_fused"/>
    <property type="match status" value="1"/>
</dbReference>
<dbReference type="RefSeq" id="WP_099473802.1">
    <property type="nucleotide sequence ID" value="NZ_CP041025.1"/>
</dbReference>
<evidence type="ECO:0000313" key="4">
    <source>
        <dbReference type="EMBL" id="PHZ84654.1"/>
    </source>
</evidence>
<dbReference type="InterPro" id="IPR021814">
    <property type="entry name" value="DUF3394"/>
</dbReference>
<reference evidence="4 5" key="1">
    <citation type="submission" date="2017-10" db="EMBL/GenBank/DDBJ databases">
        <title>Frigbacter circumglobatus gen. nov. sp. nov., isolated from sediment cultured in situ.</title>
        <authorList>
            <person name="Zhao Z."/>
        </authorList>
    </citation>
    <scope>NUCLEOTIDE SEQUENCE [LARGE SCALE GENOMIC DNA]</scope>
    <source>
        <strain evidence="4 5">ZYL</strain>
    </source>
</reference>
<dbReference type="InParanoid" id="A0A2G4YQP4"/>
<name>A0A2G4YQP4_9PROT</name>
<keyword evidence="1" id="KW-0997">Cell inner membrane</keyword>
<keyword evidence="5" id="KW-1185">Reference proteome</keyword>
<feature type="transmembrane region" description="Helical" evidence="2">
    <location>
        <begin position="837"/>
        <end position="854"/>
    </location>
</feature>
<comment type="subcellular location">
    <subcellularLocation>
        <location evidence="1">Cell inner membrane</location>
        <topology evidence="1">Multi-pass membrane protein</topology>
    </subcellularLocation>
</comment>
<dbReference type="GO" id="GO:0005886">
    <property type="term" value="C:plasma membrane"/>
    <property type="evidence" value="ECO:0007669"/>
    <property type="project" value="UniProtKB-SubCell"/>
</dbReference>
<organism evidence="4 5">
    <name type="scientific">Paremcibacter congregatus</name>
    <dbReference type="NCBI Taxonomy" id="2043170"/>
    <lineage>
        <taxon>Bacteria</taxon>
        <taxon>Pseudomonadati</taxon>
        <taxon>Pseudomonadota</taxon>
        <taxon>Alphaproteobacteria</taxon>
        <taxon>Emcibacterales</taxon>
        <taxon>Emcibacteraceae</taxon>
        <taxon>Paremcibacter</taxon>
    </lineage>
</organism>
<feature type="transmembrane region" description="Helical" evidence="2">
    <location>
        <begin position="404"/>
        <end position="424"/>
    </location>
</feature>
<comment type="caution">
    <text evidence="4">The sequence shown here is derived from an EMBL/GenBank/DDBJ whole genome shotgun (WGS) entry which is preliminary data.</text>
</comment>
<feature type="domain" description="TRAP C4-dicarboxylate transport system permease DctM subunit" evidence="3">
    <location>
        <begin position="147"/>
        <end position="675"/>
    </location>
</feature>
<keyword evidence="1" id="KW-0813">Transport</keyword>
<keyword evidence="1" id="KW-1003">Cell membrane</keyword>
<evidence type="ECO:0000256" key="2">
    <source>
        <dbReference type="SAM" id="Phobius"/>
    </source>
</evidence>
<keyword evidence="2" id="KW-0812">Transmembrane</keyword>
<proteinExistence type="predicted"/>
<feature type="transmembrane region" description="Helical" evidence="2">
    <location>
        <begin position="333"/>
        <end position="352"/>
    </location>
</feature>
<feature type="transmembrane region" description="Helical" evidence="2">
    <location>
        <begin position="617"/>
        <end position="639"/>
    </location>
</feature>
<evidence type="ECO:0000313" key="5">
    <source>
        <dbReference type="Proteomes" id="UP000229730"/>
    </source>
</evidence>
<feature type="transmembrane region" description="Helical" evidence="2">
    <location>
        <begin position="130"/>
        <end position="149"/>
    </location>
</feature>
<keyword evidence="2" id="KW-1133">Transmembrane helix</keyword>
<feature type="transmembrane region" description="Helical" evidence="2">
    <location>
        <begin position="445"/>
        <end position="464"/>
    </location>
</feature>
<accession>A0A2G4YQP4</accession>
<evidence type="ECO:0000256" key="1">
    <source>
        <dbReference type="RuleBase" id="RU369079"/>
    </source>
</evidence>
<protein>
    <submittedName>
        <fullName evidence="4">C4-dicarboxylate ABC transporter</fullName>
    </submittedName>
</protein>
<dbReference type="OrthoDB" id="9759894at2"/>
<feature type="transmembrane region" description="Helical" evidence="2">
    <location>
        <begin position="561"/>
        <end position="579"/>
    </location>
</feature>
<feature type="transmembrane region" description="Helical" evidence="2">
    <location>
        <begin position="591"/>
        <end position="611"/>
    </location>
</feature>
<evidence type="ECO:0000259" key="3">
    <source>
        <dbReference type="Pfam" id="PF06808"/>
    </source>
</evidence>
<dbReference type="GO" id="GO:0022857">
    <property type="term" value="F:transmembrane transporter activity"/>
    <property type="evidence" value="ECO:0007669"/>
    <property type="project" value="UniProtKB-UniRule"/>
</dbReference>
<feature type="transmembrane region" description="Helical" evidence="2">
    <location>
        <begin position="156"/>
        <end position="173"/>
    </location>
</feature>
<feature type="transmembrane region" description="Helical" evidence="2">
    <location>
        <begin position="680"/>
        <end position="698"/>
    </location>
</feature>
<feature type="transmembrane region" description="Helical" evidence="2">
    <location>
        <begin position="470"/>
        <end position="487"/>
    </location>
</feature>
<dbReference type="Pfam" id="PF06808">
    <property type="entry name" value="DctM"/>
    <property type="match status" value="1"/>
</dbReference>
<dbReference type="PANTHER" id="PTHR43849">
    <property type="entry name" value="BLL3936 PROTEIN"/>
    <property type="match status" value="1"/>
</dbReference>
<dbReference type="Pfam" id="PF11874">
    <property type="entry name" value="DUF3394"/>
    <property type="match status" value="1"/>
</dbReference>
<dbReference type="PANTHER" id="PTHR43849:SF2">
    <property type="entry name" value="BLL3936 PROTEIN"/>
    <property type="match status" value="1"/>
</dbReference>
<feature type="transmembrane region" description="Helical" evidence="2">
    <location>
        <begin position="710"/>
        <end position="730"/>
    </location>
</feature>
<sequence>MTARAAIDENTLHLLEDIEHGGRHPAGWSGRLLTILALCWSLFQLYYASPVPFLLAGILPDSISGYILFNDTEARSIHLAFAVALAFMAYPRTYTAPQHKIPLYDWVLFGVGIYCALYICINYQSLALRVGAFTPFDLAVGVSGIGILLEASRRVLGLPMVCVALFFLAYIFFGNSGWVPDDLRWKGASLHKAMSHLWLTTEGVYGVALGVSVSFVFLFVLFGALLEKAGAGNYFIRVAFSLLGHLRGGPAKAAVIASGLTGLISGSSIANVVTTGTFTVPLMRKVGFSREEAGAVEVASSVNGQIMPPVMGAAAFLMVEYVGIPYTEVIKHAFLPALISYIALVYIVHLEACKKGMTGQEKRDHGMTFFQRLFMWATIILGFIVLSFATYYGLGWIKTLTGDFSGWVIAVVLGGVYVGLLRYCAGFPDCPDDPDLEHLGPTGEIVKGGLYYILPVVVLIWCLMIERLSPGLSAFWASLLMVGILLSHKSLKAFFRGEGELAGYWVASKDDFSAALIEGARNMVGIGLATATAGIIVGAVSLTGVGQVLAGFVELLSAGNLILMLFFTGVISLILGMGLPTTANYIVVSSLMVPVITLLGAQNGLIIELIAVHLFVFYFGIMADVTPPVGLASFAAAAVSGGDPIKTGIKAFIYSLRMIILPFIFIFYPELLMINISGPLHFLLVVVTAVLGILCFAASTQGYFLVRSKLWESALLVLVAFTLLAPGFWIDRLVSPWQTRPLEELRRQVEQAPADGLMQLSLLRRDFDGEAVTTLSSVTLGPKAPFEERLRFLGLDRIKKTEAAYQAEARFGGLMDNPELDERLRLVAFAIPAPQPAASWMVLPALLLLGLVIWRQRQRRSPL</sequence>
<dbReference type="InterPro" id="IPR010656">
    <property type="entry name" value="DctM"/>
</dbReference>
<feature type="transmembrane region" description="Helical" evidence="2">
    <location>
        <begin position="32"/>
        <end position="55"/>
    </location>
</feature>
<dbReference type="Proteomes" id="UP000229730">
    <property type="component" value="Unassembled WGS sequence"/>
</dbReference>
<feature type="transmembrane region" description="Helical" evidence="2">
    <location>
        <begin position="651"/>
        <end position="668"/>
    </location>
</feature>
<dbReference type="EMBL" id="PDEM01000024">
    <property type="protein sequence ID" value="PHZ84654.1"/>
    <property type="molecule type" value="Genomic_DNA"/>
</dbReference>
<dbReference type="InterPro" id="IPR011853">
    <property type="entry name" value="TRAP_DctM-Dct_fused"/>
</dbReference>
<dbReference type="AlphaFoldDB" id="A0A2G4YQP4"/>
<feature type="transmembrane region" description="Helical" evidence="2">
    <location>
        <begin position="204"/>
        <end position="226"/>
    </location>
</feature>
<feature type="transmembrane region" description="Helical" evidence="2">
    <location>
        <begin position="526"/>
        <end position="549"/>
    </location>
</feature>
<feature type="transmembrane region" description="Helical" evidence="2">
    <location>
        <begin position="75"/>
        <end position="91"/>
    </location>
</feature>
<keyword evidence="2" id="KW-0472">Membrane</keyword>
<feature type="transmembrane region" description="Helical" evidence="2">
    <location>
        <begin position="373"/>
        <end position="392"/>
    </location>
</feature>
<comment type="function">
    <text evidence="1">Part of the tripartite ATP-independent periplasmic (TRAP) transport system.</text>
</comment>
<gene>
    <name evidence="4" type="ORF">CRD36_12345</name>
</gene>
<feature type="transmembrane region" description="Helical" evidence="2">
    <location>
        <begin position="103"/>
        <end position="124"/>
    </location>
</feature>